<keyword evidence="6" id="KW-1185">Reference proteome</keyword>
<protein>
    <submittedName>
        <fullName evidence="5">MFS transporter</fullName>
    </submittedName>
</protein>
<dbReference type="PANTHER" id="PTHR23534">
    <property type="entry name" value="MFS PERMEASE"/>
    <property type="match status" value="1"/>
</dbReference>
<feature type="transmembrane region" description="Helical" evidence="4">
    <location>
        <begin position="38"/>
        <end position="58"/>
    </location>
</feature>
<evidence type="ECO:0000313" key="5">
    <source>
        <dbReference type="EMBL" id="TXS96786.1"/>
    </source>
</evidence>
<reference evidence="5 6" key="1">
    <citation type="submission" date="2019-08" db="EMBL/GenBank/DDBJ databases">
        <title>Parahaliea maris sp. nov., isolated from the surface seawater.</title>
        <authorList>
            <person name="Liu Y."/>
        </authorList>
    </citation>
    <scope>NUCLEOTIDE SEQUENCE [LARGE SCALE GENOMIC DNA]</scope>
    <source>
        <strain evidence="5 6">HSLHS9</strain>
    </source>
</reference>
<gene>
    <name evidence="5" type="ORF">FV139_02735</name>
</gene>
<evidence type="ECO:0000256" key="2">
    <source>
        <dbReference type="ARBA" id="ARBA00022989"/>
    </source>
</evidence>
<feature type="transmembrane region" description="Helical" evidence="4">
    <location>
        <begin position="371"/>
        <end position="391"/>
    </location>
</feature>
<feature type="transmembrane region" description="Helical" evidence="4">
    <location>
        <begin position="171"/>
        <end position="193"/>
    </location>
</feature>
<organism evidence="5 6">
    <name type="scientific">Parahaliea maris</name>
    <dbReference type="NCBI Taxonomy" id="2716870"/>
    <lineage>
        <taxon>Bacteria</taxon>
        <taxon>Pseudomonadati</taxon>
        <taxon>Pseudomonadota</taxon>
        <taxon>Gammaproteobacteria</taxon>
        <taxon>Cellvibrionales</taxon>
        <taxon>Halieaceae</taxon>
        <taxon>Parahaliea</taxon>
    </lineage>
</organism>
<feature type="transmembrane region" description="Helical" evidence="4">
    <location>
        <begin position="346"/>
        <end position="365"/>
    </location>
</feature>
<feature type="transmembrane region" description="Helical" evidence="4">
    <location>
        <begin position="70"/>
        <end position="88"/>
    </location>
</feature>
<dbReference type="InterPro" id="IPR011701">
    <property type="entry name" value="MFS"/>
</dbReference>
<evidence type="ECO:0000313" key="6">
    <source>
        <dbReference type="Proteomes" id="UP000321039"/>
    </source>
</evidence>
<comment type="caution">
    <text evidence="5">The sequence shown here is derived from an EMBL/GenBank/DDBJ whole genome shotgun (WGS) entry which is preliminary data.</text>
</comment>
<dbReference type="Pfam" id="PF07690">
    <property type="entry name" value="MFS_1"/>
    <property type="match status" value="1"/>
</dbReference>
<feature type="transmembrane region" description="Helical" evidence="4">
    <location>
        <begin position="257"/>
        <end position="278"/>
    </location>
</feature>
<name>A0A5C9A7Y5_9GAMM</name>
<dbReference type="Gene3D" id="1.20.1250.20">
    <property type="entry name" value="MFS general substrate transporter like domains"/>
    <property type="match status" value="1"/>
</dbReference>
<feature type="transmembrane region" description="Helical" evidence="4">
    <location>
        <begin position="309"/>
        <end position="334"/>
    </location>
</feature>
<feature type="transmembrane region" description="Helical" evidence="4">
    <location>
        <begin position="285"/>
        <end position="303"/>
    </location>
</feature>
<dbReference type="GO" id="GO:0022857">
    <property type="term" value="F:transmembrane transporter activity"/>
    <property type="evidence" value="ECO:0007669"/>
    <property type="project" value="InterPro"/>
</dbReference>
<dbReference type="Proteomes" id="UP000321039">
    <property type="component" value="Unassembled WGS sequence"/>
</dbReference>
<accession>A0A5C9A7Y5</accession>
<feature type="transmembrane region" description="Helical" evidence="4">
    <location>
        <begin position="94"/>
        <end position="114"/>
    </location>
</feature>
<feature type="transmembrane region" description="Helical" evidence="4">
    <location>
        <begin position="219"/>
        <end position="237"/>
    </location>
</feature>
<keyword evidence="2 4" id="KW-1133">Transmembrane helix</keyword>
<dbReference type="AlphaFoldDB" id="A0A5C9A7Y5"/>
<dbReference type="SUPFAM" id="SSF103473">
    <property type="entry name" value="MFS general substrate transporter"/>
    <property type="match status" value="1"/>
</dbReference>
<feature type="transmembrane region" description="Helical" evidence="4">
    <location>
        <begin position="134"/>
        <end position="151"/>
    </location>
</feature>
<dbReference type="InterPro" id="IPR036259">
    <property type="entry name" value="MFS_trans_sf"/>
</dbReference>
<evidence type="ECO:0000256" key="3">
    <source>
        <dbReference type="ARBA" id="ARBA00023136"/>
    </source>
</evidence>
<keyword evidence="3 4" id="KW-0472">Membrane</keyword>
<keyword evidence="1 4" id="KW-0812">Transmembrane</keyword>
<feature type="transmembrane region" description="Helical" evidence="4">
    <location>
        <begin position="5"/>
        <end position="26"/>
    </location>
</feature>
<dbReference type="EMBL" id="VRZA01000001">
    <property type="protein sequence ID" value="TXS96786.1"/>
    <property type="molecule type" value="Genomic_DNA"/>
</dbReference>
<dbReference type="PANTHER" id="PTHR23534:SF1">
    <property type="entry name" value="MAJOR FACILITATOR SUPERFAMILY PROTEIN"/>
    <property type="match status" value="1"/>
</dbReference>
<sequence length="402" mass="42787">MPGVIWLLMVLQALSMSIAPLFFFAGGIAGNALAPRPALATLPVAMVILGTALSVVPLTRLMHTFGRRAVFLGGAALATAGALLAATALMQAHFGLFCLAGLLTGASVAVTAQYRFAAIEAVAPEQVGPATSRVLLGGLLSAYLGPELVVWGEWAVNALPGDRAASEHNAFIGGFLLMALIGLLVLLILALAYRNRGTVAQDNHAEGRPLREIFRQRQLWLAVIAAAMGYAMMSFVMTATPLHMHSVDGHNLLDTKWVIQSHIVAMFAPSFFSGWLIARLGPTRVIVAGTLIYLACIGVALSGRELLHYWWALVLLGVGWNFLFVGGTTLLPLCHRPAERFKVQTCNEFAVFGCQAVAALSSGWVINTWGWNLLVLLSCLMVSAILLALWLNAPRARAAGTA</sequence>
<evidence type="ECO:0000256" key="1">
    <source>
        <dbReference type="ARBA" id="ARBA00022692"/>
    </source>
</evidence>
<proteinExistence type="predicted"/>
<evidence type="ECO:0000256" key="4">
    <source>
        <dbReference type="SAM" id="Phobius"/>
    </source>
</evidence>